<feature type="region of interest" description="Disordered" evidence="1">
    <location>
        <begin position="68"/>
        <end position="111"/>
    </location>
</feature>
<comment type="caution">
    <text evidence="3">The sequence shown here is derived from an EMBL/GenBank/DDBJ whole genome shotgun (WGS) entry which is preliminary data.</text>
</comment>
<feature type="compositionally biased region" description="Low complexity" evidence="1">
    <location>
        <begin position="10"/>
        <end position="28"/>
    </location>
</feature>
<evidence type="ECO:0000256" key="1">
    <source>
        <dbReference type="SAM" id="MobiDB-lite"/>
    </source>
</evidence>
<evidence type="ECO:0000313" key="4">
    <source>
        <dbReference type="Proteomes" id="UP000011509"/>
    </source>
</evidence>
<protein>
    <submittedName>
        <fullName evidence="3">Uncharacterized protein</fullName>
    </submittedName>
</protein>
<dbReference type="NCBIfam" id="NF045517">
    <property type="entry name" value="halo_surf_dom"/>
    <property type="match status" value="1"/>
</dbReference>
<keyword evidence="2" id="KW-0472">Membrane</keyword>
<sequence>MTMEHDDTTDTATTRSTDTSSDRTAVSDVDQRRRLTLPELSAFQVSVIGLTLIIAIGGVVATAPAVTGVSPGPSAPSVDAGASETTAIDPSGSAGPNDRPEVSGGFSRPTYTGVAGDPVRIRYTADNLDGDVYLLVGGNRLSDTGEPVDFVDVIKISGSSETTINTRTIGTDATNVDSCGRENTSCNLEFIDEDGDTVAKNLSGLPSATGAGGLARPLVPQRYRLAITNGTFVVDDAGVVTPSKSADQADLVLKKPQLRDEIGVFTTPDPSALDDDKANSLDVIRANRLDRTAVTKGNRIVLGFESTGIWGALSHFAAKRSTEPIEAGQAVDHRVLADLLTAEEGVSLQVRQTNLSGNEKRSELDLSYADSNDVKLFTADATALETPDAPGRFYLVIDTSDEGAFTHNPEPGDEFAVELALEGVEGQRYSFADSAEPPAAFDAVDDAPAQFPYWEAADSTARVETSFTVRERYVRYDHVTDDGEILVEAGDGRITGSTSLLSVPELSATFVNDASDTPFRTQTSLNVSEGNFSVNADLNGTKPGTRLNYELYHGVALQDSRTAIVVSDIGNPDELVIEDAPENVTVSEGANLSSIRATTRNAGGIKGEGELNLTVDNRSVIGSWGVKLAPDESRTYGFGSVTADLDPGTYPFTLRLDGDTHSGTLVVEADPAKTTIDDETSDSDSGGASEDGENNSDTGNETSDEDESGADTGNTSDTDEGSDEEGASNGTTNDDAPANETPDGGASQSVGMLPLPFGTREAFGGTILVGAVHLLGHWV</sequence>
<dbReference type="STRING" id="1227466.C464_14975"/>
<dbReference type="InterPro" id="IPR013783">
    <property type="entry name" value="Ig-like_fold"/>
</dbReference>
<keyword evidence="2" id="KW-1133">Transmembrane helix</keyword>
<gene>
    <name evidence="3" type="ORF">C464_14975</name>
</gene>
<dbReference type="Proteomes" id="UP000011509">
    <property type="component" value="Unassembled WGS sequence"/>
</dbReference>
<keyword evidence="4" id="KW-1185">Reference proteome</keyword>
<dbReference type="RefSeq" id="WP_006114523.1">
    <property type="nucleotide sequence ID" value="NZ_AOJL01000060.1"/>
</dbReference>
<evidence type="ECO:0000256" key="2">
    <source>
        <dbReference type="SAM" id="Phobius"/>
    </source>
</evidence>
<feature type="region of interest" description="Disordered" evidence="1">
    <location>
        <begin position="663"/>
        <end position="753"/>
    </location>
</feature>
<feature type="transmembrane region" description="Helical" evidence="2">
    <location>
        <begin position="42"/>
        <end position="66"/>
    </location>
</feature>
<dbReference type="PATRIC" id="fig|1227466.3.peg.2985"/>
<reference evidence="3 4" key="1">
    <citation type="journal article" date="2014" name="PLoS Genet.">
        <title>Phylogenetically driven sequencing of extremely halophilic archaea reveals strategies for static and dynamic osmo-response.</title>
        <authorList>
            <person name="Becker E.A."/>
            <person name="Seitzer P.M."/>
            <person name="Tritt A."/>
            <person name="Larsen D."/>
            <person name="Krusor M."/>
            <person name="Yao A.I."/>
            <person name="Wu D."/>
            <person name="Madern D."/>
            <person name="Eisen J.A."/>
            <person name="Darling A.E."/>
            <person name="Facciotti M.T."/>
        </authorList>
    </citation>
    <scope>NUCLEOTIDE SEQUENCE [LARGE SCALE GENOMIC DNA]</scope>
    <source>
        <strain evidence="3 4">DSM 10284</strain>
    </source>
</reference>
<dbReference type="EMBL" id="AOJL01000060">
    <property type="protein sequence ID" value="ELZ44148.1"/>
    <property type="molecule type" value="Genomic_DNA"/>
</dbReference>
<organism evidence="3 4">
    <name type="scientific">Halorubrum coriense DSM 10284</name>
    <dbReference type="NCBI Taxonomy" id="1227466"/>
    <lineage>
        <taxon>Archaea</taxon>
        <taxon>Methanobacteriati</taxon>
        <taxon>Methanobacteriota</taxon>
        <taxon>Stenosarchaea group</taxon>
        <taxon>Halobacteria</taxon>
        <taxon>Halobacteriales</taxon>
        <taxon>Haloferacaceae</taxon>
        <taxon>Halorubrum</taxon>
    </lineage>
</organism>
<evidence type="ECO:0000313" key="3">
    <source>
        <dbReference type="EMBL" id="ELZ44148.1"/>
    </source>
</evidence>
<dbReference type="OrthoDB" id="232948at2157"/>
<dbReference type="AlphaFoldDB" id="M0EAS9"/>
<dbReference type="Gene3D" id="2.60.40.10">
    <property type="entry name" value="Immunoglobulins"/>
    <property type="match status" value="1"/>
</dbReference>
<name>M0EAS9_9EURY</name>
<accession>M0EAS9</accession>
<feature type="region of interest" description="Disordered" evidence="1">
    <location>
        <begin position="1"/>
        <end position="28"/>
    </location>
</feature>
<proteinExistence type="predicted"/>
<feature type="compositionally biased region" description="Acidic residues" evidence="1">
    <location>
        <begin position="717"/>
        <end position="726"/>
    </location>
</feature>
<keyword evidence="2" id="KW-0812">Transmembrane</keyword>